<dbReference type="Pfam" id="PF13646">
    <property type="entry name" value="HEAT_2"/>
    <property type="match status" value="1"/>
</dbReference>
<dbReference type="SUPFAM" id="SSF48371">
    <property type="entry name" value="ARM repeat"/>
    <property type="match status" value="1"/>
</dbReference>
<dbReference type="EMBL" id="JXMW01000007">
    <property type="protein sequence ID" value="OQD58857.1"/>
    <property type="molecule type" value="Genomic_DNA"/>
</dbReference>
<accession>A0A1V6N2M7</accession>
<dbReference type="GO" id="GO:0016491">
    <property type="term" value="F:oxidoreductase activity"/>
    <property type="evidence" value="ECO:0007669"/>
    <property type="project" value="TreeGrafter"/>
</dbReference>
<dbReference type="InterPro" id="IPR004155">
    <property type="entry name" value="PBS_lyase_HEAT"/>
</dbReference>
<proteinExistence type="predicted"/>
<protein>
    <submittedName>
        <fullName evidence="1">Uncharacterized protein</fullName>
    </submittedName>
</protein>
<gene>
    <name evidence="1" type="ORF">MBBAR_7c00290</name>
</gene>
<evidence type="ECO:0000313" key="2">
    <source>
        <dbReference type="Proteomes" id="UP000191661"/>
    </source>
</evidence>
<dbReference type="Proteomes" id="UP000191661">
    <property type="component" value="Unassembled WGS sequence"/>
</dbReference>
<dbReference type="InterPro" id="IPR016024">
    <property type="entry name" value="ARM-type_fold"/>
</dbReference>
<reference evidence="1 2" key="1">
    <citation type="submission" date="2014-12" db="EMBL/GenBank/DDBJ databases">
        <title>Genome sequence of Methanobrevibacter arboriphilicus DH1, DSM1125.</title>
        <authorList>
            <person name="Poehlein A."/>
            <person name="Thauer R.K."/>
            <person name="Seedorf H."/>
            <person name="Daniel R."/>
        </authorList>
    </citation>
    <scope>NUCLEOTIDE SEQUENCE [LARGE SCALE GENOMIC DNA]</scope>
    <source>
        <strain evidence="1 2">DH1</strain>
    </source>
</reference>
<sequence>MRIEFNGNKVYKIIGVIAMEKTIKQLIEDLNNDDEFVQEEALGLLEFRSEESLDPLIEVLSTKGTNKNIKMSSAKLLGIIGDEKAIDPLIATLKDNNKLVRREASTALSRMGDKAVDPLIAILDDDDWRVRGAAAWALGKIGDKNAIGPLKSLLDDDSGFVRTGAKFALDNIEE</sequence>
<name>A0A1V6N2M7_METAZ</name>
<dbReference type="InterPro" id="IPR011989">
    <property type="entry name" value="ARM-like"/>
</dbReference>
<evidence type="ECO:0000313" key="1">
    <source>
        <dbReference type="EMBL" id="OQD58857.1"/>
    </source>
</evidence>
<dbReference type="Gene3D" id="1.25.10.10">
    <property type="entry name" value="Leucine-rich Repeat Variant"/>
    <property type="match status" value="1"/>
</dbReference>
<dbReference type="PANTHER" id="PTHR12697">
    <property type="entry name" value="PBS LYASE HEAT-LIKE PROTEIN"/>
    <property type="match status" value="1"/>
</dbReference>
<organism evidence="1 2">
    <name type="scientific">Methanobrevibacter arboriphilus JCM 13429 = DSM 1125</name>
    <dbReference type="NCBI Taxonomy" id="1300164"/>
    <lineage>
        <taxon>Archaea</taxon>
        <taxon>Methanobacteriati</taxon>
        <taxon>Methanobacteriota</taxon>
        <taxon>Methanomada group</taxon>
        <taxon>Methanobacteria</taxon>
        <taxon>Methanobacteriales</taxon>
        <taxon>Methanobacteriaceae</taxon>
        <taxon>Methanobrevibacter</taxon>
    </lineage>
</organism>
<comment type="caution">
    <text evidence="1">The sequence shown here is derived from an EMBL/GenBank/DDBJ whole genome shotgun (WGS) entry which is preliminary data.</text>
</comment>
<keyword evidence="2" id="KW-1185">Reference proteome</keyword>
<dbReference type="PANTHER" id="PTHR12697:SF5">
    <property type="entry name" value="DEOXYHYPUSINE HYDROXYLASE"/>
    <property type="match status" value="1"/>
</dbReference>
<dbReference type="AlphaFoldDB" id="A0A1V6N2M7"/>
<dbReference type="SMART" id="SM00567">
    <property type="entry name" value="EZ_HEAT"/>
    <property type="match status" value="4"/>
</dbReference>